<dbReference type="PANTHER" id="PTHR43317:SF1">
    <property type="entry name" value="THERMOSPERMINE SYNTHASE ACAULIS5"/>
    <property type="match status" value="1"/>
</dbReference>
<comment type="subcellular location">
    <subcellularLocation>
        <location evidence="5">Cell membrane</location>
        <topology evidence="5">Multi-pass membrane protein</topology>
    </subcellularLocation>
</comment>
<feature type="transmembrane region" description="Helical" evidence="5">
    <location>
        <begin position="178"/>
        <end position="196"/>
    </location>
</feature>
<feature type="binding site" evidence="5">
    <location>
        <position position="248"/>
    </location>
    <ligand>
        <name>S-methyl-5'-thioadenosine</name>
        <dbReference type="ChEBI" id="CHEBI:17509"/>
    </ligand>
</feature>
<keyword evidence="5" id="KW-1003">Cell membrane</keyword>
<dbReference type="EC" id="2.5.1.16" evidence="5"/>
<accession>A0A7T0C264</accession>
<feature type="transmembrane region" description="Helical" evidence="5">
    <location>
        <begin position="112"/>
        <end position="132"/>
    </location>
</feature>
<evidence type="ECO:0000256" key="3">
    <source>
        <dbReference type="ARBA" id="ARBA00023066"/>
    </source>
</evidence>
<evidence type="ECO:0000313" key="8">
    <source>
        <dbReference type="EMBL" id="QPJ65126.1"/>
    </source>
</evidence>
<name>A0A7T0C264_9BACT</name>
<keyword evidence="5" id="KW-0472">Membrane</keyword>
<dbReference type="InterPro" id="IPR030373">
    <property type="entry name" value="PABS_CS"/>
</dbReference>
<feature type="binding site" evidence="5">
    <location>
        <position position="302"/>
    </location>
    <ligand>
        <name>spermidine</name>
        <dbReference type="ChEBI" id="CHEBI:57834"/>
    </ligand>
</feature>
<comment type="catalytic activity">
    <reaction evidence="5">
        <text>S-adenosyl 3-(methylsulfanyl)propylamine + putrescine = S-methyl-5'-thioadenosine + spermidine + H(+)</text>
        <dbReference type="Rhea" id="RHEA:12721"/>
        <dbReference type="ChEBI" id="CHEBI:15378"/>
        <dbReference type="ChEBI" id="CHEBI:17509"/>
        <dbReference type="ChEBI" id="CHEBI:57443"/>
        <dbReference type="ChEBI" id="CHEBI:57834"/>
        <dbReference type="ChEBI" id="CHEBI:326268"/>
        <dbReference type="EC" id="2.5.1.16"/>
    </reaction>
</comment>
<feature type="transmembrane region" description="Helical" evidence="5">
    <location>
        <begin position="49"/>
        <end position="66"/>
    </location>
</feature>
<dbReference type="Proteomes" id="UP000594464">
    <property type="component" value="Chromosome"/>
</dbReference>
<dbReference type="InterPro" id="IPR030374">
    <property type="entry name" value="PABS"/>
</dbReference>
<dbReference type="PROSITE" id="PS01330">
    <property type="entry name" value="PABS_1"/>
    <property type="match status" value="1"/>
</dbReference>
<keyword evidence="3 5" id="KW-0745">Spermidine biosynthesis</keyword>
<comment type="pathway">
    <text evidence="5">Amine and polyamine biosynthesis; spermidine biosynthesis; spermidine from putrescine: step 1/1.</text>
</comment>
<organism evidence="8 9">
    <name type="scientific">Candidatus Nitrohelix vancouverensis</name>
    <dbReference type="NCBI Taxonomy" id="2705534"/>
    <lineage>
        <taxon>Bacteria</taxon>
        <taxon>Pseudomonadati</taxon>
        <taxon>Nitrospinota/Tectimicrobiota group</taxon>
        <taxon>Nitrospinota</taxon>
        <taxon>Nitrospinia</taxon>
        <taxon>Nitrospinales</taxon>
        <taxon>Nitrospinaceae</taxon>
        <taxon>Candidatus Nitrohelix</taxon>
    </lineage>
</organism>
<feature type="domain" description="PABS" evidence="7">
    <location>
        <begin position="212"/>
        <end position="455"/>
    </location>
</feature>
<comment type="subunit">
    <text evidence="5">Homodimer or homotetramer.</text>
</comment>
<dbReference type="UniPathway" id="UPA00248">
    <property type="reaction ID" value="UER00314"/>
</dbReference>
<comment type="caution">
    <text evidence="5">Lacks conserved residue(s) required for the propagation of feature annotation.</text>
</comment>
<evidence type="ECO:0000256" key="6">
    <source>
        <dbReference type="PROSITE-ProRule" id="PRU00354"/>
    </source>
</evidence>
<protein>
    <recommendedName>
        <fullName evidence="5">Polyamine aminopropyltransferase</fullName>
    </recommendedName>
    <alternativeName>
        <fullName evidence="5">Putrescine aminopropyltransferase</fullName>
        <shortName evidence="5">PAPT</shortName>
    </alternativeName>
    <alternativeName>
        <fullName evidence="5">Spermidine synthase</fullName>
        <shortName evidence="5">SPDS</shortName>
        <shortName evidence="5">SPDSY</shortName>
        <ecNumber evidence="5">2.5.1.16</ecNumber>
    </alternativeName>
</protein>
<comment type="similarity">
    <text evidence="1 5">Belongs to the spermidine/spermine synthase family.</text>
</comment>
<keyword evidence="5" id="KW-1133">Transmembrane helix</keyword>
<evidence type="ECO:0000256" key="1">
    <source>
        <dbReference type="ARBA" id="ARBA00007867"/>
    </source>
</evidence>
<dbReference type="Gene3D" id="3.40.50.150">
    <property type="entry name" value="Vaccinia Virus protein VP39"/>
    <property type="match status" value="1"/>
</dbReference>
<feature type="binding site" evidence="5">
    <location>
        <position position="278"/>
    </location>
    <ligand>
        <name>spermidine</name>
        <dbReference type="ChEBI" id="CHEBI:57834"/>
    </ligand>
</feature>
<dbReference type="GO" id="GO:0005886">
    <property type="term" value="C:plasma membrane"/>
    <property type="evidence" value="ECO:0007669"/>
    <property type="project" value="UniProtKB-SubCell"/>
</dbReference>
<dbReference type="PANTHER" id="PTHR43317">
    <property type="entry name" value="THERMOSPERMINE SYNTHASE ACAULIS5"/>
    <property type="match status" value="1"/>
</dbReference>
<evidence type="ECO:0000313" key="9">
    <source>
        <dbReference type="Proteomes" id="UP000594464"/>
    </source>
</evidence>
<feature type="transmembrane region" description="Helical" evidence="5">
    <location>
        <begin position="21"/>
        <end position="43"/>
    </location>
</feature>
<feature type="transmembrane region" description="Helical" evidence="5">
    <location>
        <begin position="153"/>
        <end position="172"/>
    </location>
</feature>
<dbReference type="SUPFAM" id="SSF53335">
    <property type="entry name" value="S-adenosyl-L-methionine-dependent methyltransferases"/>
    <property type="match status" value="1"/>
</dbReference>
<keyword evidence="2 5" id="KW-0808">Transferase</keyword>
<dbReference type="GO" id="GO:0010487">
    <property type="term" value="F:thermospermine synthase activity"/>
    <property type="evidence" value="ECO:0007669"/>
    <property type="project" value="UniProtKB-ARBA"/>
</dbReference>
<dbReference type="KEGG" id="nva:G3M78_06875"/>
<feature type="binding site" evidence="5">
    <location>
        <position position="322"/>
    </location>
    <ligand>
        <name>S-methyl-5'-thioadenosine</name>
        <dbReference type="ChEBI" id="CHEBI:17509"/>
    </ligand>
</feature>
<keyword evidence="4 5" id="KW-0620">Polyamine biosynthesis</keyword>
<feature type="transmembrane region" description="Helical" evidence="5">
    <location>
        <begin position="86"/>
        <end position="106"/>
    </location>
</feature>
<dbReference type="CDD" id="cd02440">
    <property type="entry name" value="AdoMet_MTases"/>
    <property type="match status" value="1"/>
</dbReference>
<dbReference type="Pfam" id="PF01564">
    <property type="entry name" value="Spermine_synth"/>
    <property type="match status" value="1"/>
</dbReference>
<dbReference type="GO" id="GO:0004766">
    <property type="term" value="F:spermidine synthase activity"/>
    <property type="evidence" value="ECO:0007669"/>
    <property type="project" value="UniProtKB-UniRule"/>
</dbReference>
<evidence type="ECO:0000256" key="2">
    <source>
        <dbReference type="ARBA" id="ARBA00022679"/>
    </source>
</evidence>
<dbReference type="NCBIfam" id="NF002956">
    <property type="entry name" value="PRK03612.1"/>
    <property type="match status" value="1"/>
</dbReference>
<dbReference type="EMBL" id="CP048620">
    <property type="protein sequence ID" value="QPJ65126.1"/>
    <property type="molecule type" value="Genomic_DNA"/>
</dbReference>
<sequence length="523" mass="58440">MQNPQLPGGLSPSRLSFFLKLCMFATGAAAMATEYTLATLASYLQGNAILQWTVVISLMLFAMGVGSRFSRSLEDRLLDVYAATELALSLLCAVSALFCFWASSFIQPSGWAVYLMAFGIGFLIGLEIPLVARINDRFESLRMNISSVMEYDYYGALVGGALFAFVFLPVLGLTYTPMILGAANWLAAGLILFPFADLLKRSALLKGCFVLSGLLIALAAAFAKPIILYGEQHKYKDKIVYEEQTQYQKIIVTQWKDDFWLFLNGGVQFSTFDEERYHEPLVHPALALLKERDHILLLGGGDGLAAREILKYADVKTLTLVDLDPAMTKLASDNPIFTRVNKDALKDPRVTVVNEDAYQFIQNTQRMYNAIIVDLPDPKTVSLSLLYTQGFYTVAKRQLAPFGVLITQSSSPLYSREAFLCIKKTMEAAGFSVVPYQNSIPTMGRWGWNLGVSSGWLDAGALKTRLNEQNFNTAPTRFLNRDAMISMTHFGKGVFDDEADIEVNTRFNHVLMKYYRRGDWEVY</sequence>
<reference evidence="9" key="1">
    <citation type="submission" date="2020-02" db="EMBL/GenBank/DDBJ databases">
        <title>Genomic and physiological characterization of two novel Nitrospinaceae genera.</title>
        <authorList>
            <person name="Mueller A.J."/>
            <person name="Jung M.-Y."/>
            <person name="Strachan C.R."/>
            <person name="Herbold C.W."/>
            <person name="Kirkegaard R.H."/>
            <person name="Daims H."/>
        </authorList>
    </citation>
    <scope>NUCLEOTIDE SEQUENCE [LARGE SCALE GENOMIC DNA]</scope>
</reference>
<feature type="transmembrane region" description="Helical" evidence="5">
    <location>
        <begin position="203"/>
        <end position="223"/>
    </location>
</feature>
<dbReference type="InterPro" id="IPR029063">
    <property type="entry name" value="SAM-dependent_MTases_sf"/>
</dbReference>
<keyword evidence="5" id="KW-0812">Transmembrane</keyword>
<dbReference type="AlphaFoldDB" id="A0A7T0C264"/>
<proteinExistence type="inferred from homology"/>
<evidence type="ECO:0000259" key="7">
    <source>
        <dbReference type="PROSITE" id="PS51006"/>
    </source>
</evidence>
<gene>
    <name evidence="5" type="primary">speE</name>
    <name evidence="8" type="ORF">G3M78_06875</name>
</gene>
<dbReference type="HAMAP" id="MF_00198">
    <property type="entry name" value="Spermidine_synth"/>
    <property type="match status" value="1"/>
</dbReference>
<evidence type="ECO:0000256" key="4">
    <source>
        <dbReference type="ARBA" id="ARBA00023115"/>
    </source>
</evidence>
<dbReference type="GO" id="GO:0008295">
    <property type="term" value="P:spermidine biosynthetic process"/>
    <property type="evidence" value="ECO:0007669"/>
    <property type="project" value="UniProtKB-UniRule"/>
</dbReference>
<feature type="active site" description="Proton acceptor" evidence="5 6">
    <location>
        <position position="374"/>
    </location>
</feature>
<dbReference type="InterPro" id="IPR001045">
    <property type="entry name" value="Spermi_synthase"/>
</dbReference>
<feature type="binding site" evidence="5">
    <location>
        <begin position="356"/>
        <end position="357"/>
    </location>
    <ligand>
        <name>S-methyl-5'-thioadenosine</name>
        <dbReference type="ChEBI" id="CHEBI:17509"/>
    </ligand>
</feature>
<comment type="function">
    <text evidence="5">Catalyzes the irreversible transfer of a propylamine group from the amino donor S-adenosylmethioninamine (decarboxy-AdoMet) to putrescine (1,4-diaminobutane) to yield spermidine.</text>
</comment>
<dbReference type="PROSITE" id="PS51006">
    <property type="entry name" value="PABS_2"/>
    <property type="match status" value="1"/>
</dbReference>
<evidence type="ECO:0000256" key="5">
    <source>
        <dbReference type="HAMAP-Rule" id="MF_00198"/>
    </source>
</evidence>